<reference evidence="2" key="1">
    <citation type="journal article" date="2018" name="Nat. Plants">
        <title>Whole-genome landscape of Medicago truncatula symbiotic genes.</title>
        <authorList>
            <person name="Pecrix Y."/>
            <person name="Gamas P."/>
            <person name="Carrere S."/>
        </authorList>
    </citation>
    <scope>NUCLEOTIDE SEQUENCE</scope>
    <source>
        <tissue evidence="2">Leaves</tissue>
    </source>
</reference>
<dbReference type="InterPro" id="IPR006553">
    <property type="entry name" value="Leu-rich_rpt_Cys-con_subtyp"/>
</dbReference>
<feature type="region of interest" description="Disordered" evidence="1">
    <location>
        <begin position="1"/>
        <end position="21"/>
    </location>
</feature>
<evidence type="ECO:0000313" key="2">
    <source>
        <dbReference type="EMBL" id="RHN56768.1"/>
    </source>
</evidence>
<dbReference type="SUPFAM" id="SSF52047">
    <property type="entry name" value="RNI-like"/>
    <property type="match status" value="2"/>
</dbReference>
<protein>
    <submittedName>
        <fullName evidence="2">Putative leucine-rich repeat domain, L domain-containing protein</fullName>
    </submittedName>
</protein>
<dbReference type="OrthoDB" id="550575at2759"/>
<sequence>MESTSTKRRRRTLRSSDAKRRRKSMISGSYLPDECWECVFKFLKDNNRCLKSLSIVSKQLLSIVSKQLLSITNRLRFSLTVYDPTLPFLPTLLRRFTNLTSLDLSCFNGKLNKLLCQISRFPLKLTSLNLSNKCIIPTIGLQTFSKKITTLTSLTCSKMQYINSSDLVLISHCFPLLEVLDLNYPTQCYHGAVELSLSKLRKINLSYHSYIDDEFILHLFESCKLLEEAIMLPCVDITFVGIANALRERPTLRSVSFSNTFGRVDWWRRQSTYITSQFISSFDLLSLNISDELLSSIAYQCLPLTRLVLQDCTGYSYSGILSLLSKCQHFQHLDLQNAVFLKDDHVVEMSSFLVDLESINLTHCSMLTESAFFVLLKNCPSLSEIKMEHTCIGKKSLESSKSLMDFVACPQLKYLRLAHNPWLFDEYITMLASIFSNLQLLDLSNCCRISEEGIVQFLRICCNIRHLNLSQCSTVKLEMNFEVPKLEVLNLSQTIVDDEALYMISKSCCGLLKLSLKNCNDITKKGVKHVVENCTQLRKINFYGCQKVHADFVSSMVSSRPSLRKITAPPARNGFGKRKINYFLRRGCLVL</sequence>
<dbReference type="AlphaFoldDB" id="A0A396HW82"/>
<dbReference type="PANTHER" id="PTHR13318:SF106">
    <property type="entry name" value="F-BOX_LRR-REPEAT PROTEIN 2"/>
    <property type="match status" value="1"/>
</dbReference>
<gene>
    <name evidence="2" type="ORF">MtrunA17_Chr5g0432971</name>
</gene>
<dbReference type="InterPro" id="IPR032675">
    <property type="entry name" value="LRR_dom_sf"/>
</dbReference>
<name>A0A396HW82_MEDTR</name>
<organism evidence="2">
    <name type="scientific">Medicago truncatula</name>
    <name type="common">Barrel medic</name>
    <name type="synonym">Medicago tribuloides</name>
    <dbReference type="NCBI Taxonomy" id="3880"/>
    <lineage>
        <taxon>Eukaryota</taxon>
        <taxon>Viridiplantae</taxon>
        <taxon>Streptophyta</taxon>
        <taxon>Embryophyta</taxon>
        <taxon>Tracheophyta</taxon>
        <taxon>Spermatophyta</taxon>
        <taxon>Magnoliopsida</taxon>
        <taxon>eudicotyledons</taxon>
        <taxon>Gunneridae</taxon>
        <taxon>Pentapetalae</taxon>
        <taxon>rosids</taxon>
        <taxon>fabids</taxon>
        <taxon>Fabales</taxon>
        <taxon>Fabaceae</taxon>
        <taxon>Papilionoideae</taxon>
        <taxon>50 kb inversion clade</taxon>
        <taxon>NPAAA clade</taxon>
        <taxon>Hologalegina</taxon>
        <taxon>IRL clade</taxon>
        <taxon>Trifolieae</taxon>
        <taxon>Medicago</taxon>
    </lineage>
</organism>
<dbReference type="Gene3D" id="3.80.10.10">
    <property type="entry name" value="Ribonuclease Inhibitor"/>
    <property type="match status" value="4"/>
</dbReference>
<evidence type="ECO:0000256" key="1">
    <source>
        <dbReference type="SAM" id="MobiDB-lite"/>
    </source>
</evidence>
<dbReference type="Gramene" id="rna32212">
    <property type="protein sequence ID" value="RHN56768.1"/>
    <property type="gene ID" value="gene32212"/>
</dbReference>
<dbReference type="PANTHER" id="PTHR13318">
    <property type="entry name" value="PARTNER OF PAIRED, ISOFORM B-RELATED"/>
    <property type="match status" value="1"/>
</dbReference>
<comment type="caution">
    <text evidence="2">The sequence shown here is derived from an EMBL/GenBank/DDBJ whole genome shotgun (WGS) entry which is preliminary data.</text>
</comment>
<dbReference type="FunFam" id="3.80.10.10:FF:000930">
    <property type="entry name" value="F-box/LRR-repeat protein 20"/>
    <property type="match status" value="1"/>
</dbReference>
<dbReference type="SMART" id="SM00367">
    <property type="entry name" value="LRR_CC"/>
    <property type="match status" value="8"/>
</dbReference>
<dbReference type="Proteomes" id="UP000265566">
    <property type="component" value="Chromosome 5"/>
</dbReference>
<accession>A0A396HW82</accession>
<proteinExistence type="predicted"/>
<dbReference type="EMBL" id="PSQE01000005">
    <property type="protein sequence ID" value="RHN56768.1"/>
    <property type="molecule type" value="Genomic_DNA"/>
</dbReference>